<evidence type="ECO:0000313" key="1">
    <source>
        <dbReference type="EMBL" id="EER04985.1"/>
    </source>
</evidence>
<organism evidence="2">
    <name type="scientific">Perkinsus marinus (strain ATCC 50983 / TXsc)</name>
    <dbReference type="NCBI Taxonomy" id="423536"/>
    <lineage>
        <taxon>Eukaryota</taxon>
        <taxon>Sar</taxon>
        <taxon>Alveolata</taxon>
        <taxon>Perkinsozoa</taxon>
        <taxon>Perkinsea</taxon>
        <taxon>Perkinsida</taxon>
        <taxon>Perkinsidae</taxon>
        <taxon>Perkinsus</taxon>
    </lineage>
</organism>
<evidence type="ECO:0000313" key="2">
    <source>
        <dbReference type="Proteomes" id="UP000007800"/>
    </source>
</evidence>
<reference evidence="1 2" key="1">
    <citation type="submission" date="2008-07" db="EMBL/GenBank/DDBJ databases">
        <authorList>
            <person name="El-Sayed N."/>
            <person name="Caler E."/>
            <person name="Inman J."/>
            <person name="Amedeo P."/>
            <person name="Hass B."/>
            <person name="Wortman J."/>
        </authorList>
    </citation>
    <scope>NUCLEOTIDE SEQUENCE [LARGE SCALE GENOMIC DNA]</scope>
    <source>
        <strain evidence="2">ATCC 50983 / TXsc</strain>
    </source>
</reference>
<dbReference type="GeneID" id="9050515"/>
<gene>
    <name evidence="1" type="ORF">Pmar_PMAR020132</name>
</gene>
<protein>
    <submittedName>
        <fullName evidence="1">Uncharacterized protein</fullName>
    </submittedName>
</protein>
<dbReference type="EMBL" id="GG681116">
    <property type="protein sequence ID" value="EER04985.1"/>
    <property type="molecule type" value="Genomic_DNA"/>
</dbReference>
<dbReference type="InParanoid" id="C5LE60"/>
<dbReference type="AlphaFoldDB" id="C5LE60"/>
<proteinExistence type="predicted"/>
<sequence length="59" mass="6762">MPSSTSTITTSTSEEELLAPYDVSEPVVINTTQEKMEILVYFKERLMTFQRQSTDDVDQ</sequence>
<feature type="non-terminal residue" evidence="1">
    <location>
        <position position="59"/>
    </location>
</feature>
<dbReference type="Proteomes" id="UP000007800">
    <property type="component" value="Unassembled WGS sequence"/>
</dbReference>
<accession>C5LE60</accession>
<keyword evidence="2" id="KW-1185">Reference proteome</keyword>
<dbReference type="RefSeq" id="XP_002773169.1">
    <property type="nucleotide sequence ID" value="XM_002773123.1"/>
</dbReference>
<name>C5LE60_PERM5</name>